<dbReference type="InterPro" id="IPR036339">
    <property type="entry name" value="PUB-like_dom_sf"/>
</dbReference>
<dbReference type="InParanoid" id="B7PB47"/>
<keyword evidence="2" id="KW-0812">Transmembrane</keyword>
<feature type="region of interest" description="Disordered" evidence="1">
    <location>
        <begin position="213"/>
        <end position="247"/>
    </location>
</feature>
<proteinExistence type="evidence at protein level"/>
<dbReference type="OrthoDB" id="49605at2759"/>
<dbReference type="EMBL" id="ABJB010718651">
    <property type="status" value="NOT_ANNOTATED_CDS"/>
    <property type="molecule type" value="Genomic_DNA"/>
</dbReference>
<evidence type="ECO:0000313" key="6">
    <source>
        <dbReference type="Proteomes" id="UP000001555"/>
    </source>
</evidence>
<dbReference type="CDD" id="cd10460">
    <property type="entry name" value="PUB_UBXD1"/>
    <property type="match status" value="1"/>
</dbReference>
<protein>
    <submittedName>
        <fullName evidence="4 5">UBX domain-containing protein, putative</fullName>
    </submittedName>
</protein>
<accession>B7PB47</accession>
<keyword evidence="2" id="KW-0472">Membrane</keyword>
<evidence type="ECO:0000313" key="5">
    <source>
        <dbReference type="EnsemblMetazoa" id="ISCW002422-PA"/>
    </source>
</evidence>
<dbReference type="PANTHER" id="PTHR23153">
    <property type="entry name" value="UBX-RELATED"/>
    <property type="match status" value="1"/>
</dbReference>
<dbReference type="HOGENOM" id="CLU_033280_2_0_1"/>
<evidence type="ECO:0000256" key="1">
    <source>
        <dbReference type="SAM" id="MobiDB-lite"/>
    </source>
</evidence>
<evidence type="ECO:0000256" key="2">
    <source>
        <dbReference type="SAM" id="Phobius"/>
    </source>
</evidence>
<name>B7PB47_IXOSC</name>
<dbReference type="EMBL" id="DS674555">
    <property type="protein sequence ID" value="EEC03819.1"/>
    <property type="molecule type" value="Genomic_DNA"/>
</dbReference>
<evidence type="ECO:0000259" key="3">
    <source>
        <dbReference type="Pfam" id="PF09409"/>
    </source>
</evidence>
<sequence>MFWFFNSWKDAAAAVPSPPAPWTASGTLTWLFTEAARTVSATFSDADEFQLNILKSLLVILAVTLVLIAYAWRQHGQRISERFDKTGKLSLTPISAGRSREGLIQPEPGRVQEGGTPAEATAGALSTHLMAAIRDFFNKRKAQLKFKQAGPGHVLSGEGAHSRAPPGPSRVAAPARAPAPPSQEAQRAAAAALARLERSHAQANPNWSASAIKAQARRELEQEQEQAARHEKTGRQETAQKAPKQQEQRTVLFSCPLLGPDVRLPLGELRDRIRQFLYDQLEEEPGLGACLLIHTCNPAAKVEAGVDTLCKYLTNIVDHPGEEKYRRIRLSNKILQERVLPLEGAAQFLEAAGFEQTDDCFVFPEDGDPEQLCVLRDALRTAEPVLPVLDRGLRVLTPAQGRSDVQLPDEFFHLTPEELLREQEARTKEVEVRQMLRTKAMRERDERRDLSQYKYALVRIRLPCGLLVEGNRTTKQS</sequence>
<dbReference type="GO" id="GO:0005737">
    <property type="term" value="C:cytoplasm"/>
    <property type="evidence" value="ECO:0000318"/>
    <property type="project" value="GO_Central"/>
</dbReference>
<dbReference type="STRING" id="6945.B7PB47"/>
<dbReference type="EMBL" id="ABJB010027107">
    <property type="status" value="NOT_ANNOTATED_CDS"/>
    <property type="molecule type" value="Genomic_DNA"/>
</dbReference>
<evidence type="ECO:0007829" key="7">
    <source>
        <dbReference type="PeptideAtlas" id="B7PB47"/>
    </source>
</evidence>
<dbReference type="SMART" id="SM00580">
    <property type="entry name" value="PUG"/>
    <property type="match status" value="1"/>
</dbReference>
<keyword evidence="2" id="KW-1133">Transmembrane helix</keyword>
<reference evidence="4 6" key="1">
    <citation type="submission" date="2008-03" db="EMBL/GenBank/DDBJ databases">
        <title>Annotation of Ixodes scapularis.</title>
        <authorList>
            <consortium name="Ixodes scapularis Genome Project Consortium"/>
            <person name="Caler E."/>
            <person name="Hannick L.I."/>
            <person name="Bidwell S."/>
            <person name="Joardar V."/>
            <person name="Thiagarajan M."/>
            <person name="Amedeo P."/>
            <person name="Galinsky K.J."/>
            <person name="Schobel S."/>
            <person name="Inman J."/>
            <person name="Hostetler J."/>
            <person name="Miller J."/>
            <person name="Hammond M."/>
            <person name="Megy K."/>
            <person name="Lawson D."/>
            <person name="Kodira C."/>
            <person name="Sutton G."/>
            <person name="Meyer J."/>
            <person name="Hill C.A."/>
            <person name="Birren B."/>
            <person name="Nene V."/>
            <person name="Collins F."/>
            <person name="Alarcon-Chaidez F."/>
            <person name="Wikel S."/>
            <person name="Strausberg R."/>
        </authorList>
    </citation>
    <scope>NUCLEOTIDE SEQUENCE [LARGE SCALE GENOMIC DNA]</scope>
    <source>
        <strain evidence="6">Wikel</strain>
        <strain evidence="4">Wikel colony</strain>
    </source>
</reference>
<dbReference type="Proteomes" id="UP000001555">
    <property type="component" value="Unassembled WGS sequence"/>
</dbReference>
<dbReference type="VEuPathDB" id="VectorBase:ISCI002422"/>
<feature type="compositionally biased region" description="Low complexity" evidence="1">
    <location>
        <begin position="169"/>
        <end position="188"/>
    </location>
</feature>
<keyword evidence="7" id="KW-1267">Proteomics identification</keyword>
<feature type="compositionally biased region" description="Basic and acidic residues" evidence="1">
    <location>
        <begin position="216"/>
        <end position="235"/>
    </location>
</feature>
<feature type="compositionally biased region" description="Polar residues" evidence="1">
    <location>
        <begin position="236"/>
        <end position="247"/>
    </location>
</feature>
<evidence type="ECO:0000313" key="4">
    <source>
        <dbReference type="EMBL" id="EEC03819.1"/>
    </source>
</evidence>
<reference evidence="5" key="2">
    <citation type="submission" date="2020-05" db="UniProtKB">
        <authorList>
            <consortium name="EnsemblMetazoa"/>
        </authorList>
    </citation>
    <scope>IDENTIFICATION</scope>
    <source>
        <strain evidence="5">wikel</strain>
    </source>
</reference>
<dbReference type="PANTHER" id="PTHR23153:SF38">
    <property type="entry name" value="UBX DOMAIN-CONTAINING PROTEIN 6"/>
    <property type="match status" value="1"/>
</dbReference>
<gene>
    <name evidence="4" type="ORF">IscW_ISCW002422</name>
</gene>
<feature type="transmembrane region" description="Helical" evidence="2">
    <location>
        <begin position="53"/>
        <end position="72"/>
    </location>
</feature>
<dbReference type="AlphaFoldDB" id="B7PB47"/>
<feature type="domain" description="PUB" evidence="3">
    <location>
        <begin position="300"/>
        <end position="375"/>
    </location>
</feature>
<dbReference type="Gene3D" id="1.20.58.2190">
    <property type="match status" value="1"/>
</dbReference>
<dbReference type="VEuPathDB" id="VectorBase:ISCW002422"/>
<organism>
    <name type="scientific">Ixodes scapularis</name>
    <name type="common">Black-legged tick</name>
    <name type="synonym">Deer tick</name>
    <dbReference type="NCBI Taxonomy" id="6945"/>
    <lineage>
        <taxon>Eukaryota</taxon>
        <taxon>Metazoa</taxon>
        <taxon>Ecdysozoa</taxon>
        <taxon>Arthropoda</taxon>
        <taxon>Chelicerata</taxon>
        <taxon>Arachnida</taxon>
        <taxon>Acari</taxon>
        <taxon>Parasitiformes</taxon>
        <taxon>Ixodida</taxon>
        <taxon>Ixodoidea</taxon>
        <taxon>Ixodidae</taxon>
        <taxon>Ixodinae</taxon>
        <taxon>Ixodes</taxon>
    </lineage>
</organism>
<dbReference type="EnsemblMetazoa" id="ISCW002422-RA">
    <property type="protein sequence ID" value="ISCW002422-PA"/>
    <property type="gene ID" value="ISCW002422"/>
</dbReference>
<dbReference type="InterPro" id="IPR018997">
    <property type="entry name" value="PUB_domain"/>
</dbReference>
<keyword evidence="6" id="KW-1185">Reference proteome</keyword>
<dbReference type="EMBL" id="ABJB010186182">
    <property type="status" value="NOT_ANNOTATED_CDS"/>
    <property type="molecule type" value="Genomic_DNA"/>
</dbReference>
<dbReference type="Pfam" id="PF09409">
    <property type="entry name" value="PUB"/>
    <property type="match status" value="1"/>
</dbReference>
<dbReference type="InterPro" id="IPR042774">
    <property type="entry name" value="UBXN6_PUB"/>
</dbReference>
<dbReference type="SUPFAM" id="SSF143503">
    <property type="entry name" value="PUG domain-like"/>
    <property type="match status" value="1"/>
</dbReference>
<dbReference type="VEuPathDB" id="VectorBase:ISCP_019563"/>
<dbReference type="PaxDb" id="6945-B7PB47"/>
<feature type="region of interest" description="Disordered" evidence="1">
    <location>
        <begin position="148"/>
        <end position="188"/>
    </location>
</feature>